<dbReference type="Gene3D" id="1.25.40.10">
    <property type="entry name" value="Tetratricopeptide repeat domain"/>
    <property type="match status" value="1"/>
</dbReference>
<dbReference type="Proteomes" id="UP001299546">
    <property type="component" value="Unassembled WGS sequence"/>
</dbReference>
<evidence type="ECO:0000313" key="6">
    <source>
        <dbReference type="Proteomes" id="UP001299546"/>
    </source>
</evidence>
<feature type="domain" description="Zinc-ribbon" evidence="4">
    <location>
        <begin position="2"/>
        <end position="21"/>
    </location>
</feature>
<keyword evidence="3" id="KW-0812">Transmembrane</keyword>
<dbReference type="Pfam" id="PF13181">
    <property type="entry name" value="TPR_8"/>
    <property type="match status" value="1"/>
</dbReference>
<dbReference type="SMART" id="SM00028">
    <property type="entry name" value="TPR"/>
    <property type="match status" value="2"/>
</dbReference>
<organism evidence="5 6">
    <name type="scientific">Bariatricus massiliensis</name>
    <dbReference type="NCBI Taxonomy" id="1745713"/>
    <lineage>
        <taxon>Bacteria</taxon>
        <taxon>Bacillati</taxon>
        <taxon>Bacillota</taxon>
        <taxon>Clostridia</taxon>
        <taxon>Lachnospirales</taxon>
        <taxon>Lachnospiraceae</taxon>
        <taxon>Bariatricus</taxon>
    </lineage>
</organism>
<keyword evidence="1" id="KW-0802">TPR repeat</keyword>
<keyword evidence="6" id="KW-1185">Reference proteome</keyword>
<feature type="coiled-coil region" evidence="2">
    <location>
        <begin position="164"/>
        <end position="191"/>
    </location>
</feature>
<dbReference type="InterPro" id="IPR011990">
    <property type="entry name" value="TPR-like_helical_dom_sf"/>
</dbReference>
<evidence type="ECO:0000313" key="5">
    <source>
        <dbReference type="EMBL" id="MCB7387049.1"/>
    </source>
</evidence>
<keyword evidence="2" id="KW-0175">Coiled coil</keyword>
<dbReference type="InterPro" id="IPR026870">
    <property type="entry name" value="Zinc_ribbon_dom"/>
</dbReference>
<name>A0ABS8DFR8_9FIRM</name>
<dbReference type="SUPFAM" id="SSF48452">
    <property type="entry name" value="TPR-like"/>
    <property type="match status" value="1"/>
</dbReference>
<proteinExistence type="predicted"/>
<feature type="transmembrane region" description="Helical" evidence="3">
    <location>
        <begin position="40"/>
        <end position="61"/>
    </location>
</feature>
<keyword evidence="3" id="KW-0472">Membrane</keyword>
<evidence type="ECO:0000259" key="4">
    <source>
        <dbReference type="Pfam" id="PF13240"/>
    </source>
</evidence>
<protein>
    <submittedName>
        <fullName evidence="5">Zinc-ribbon domain-containing protein</fullName>
    </submittedName>
</protein>
<comment type="caution">
    <text evidence="5">The sequence shown here is derived from an EMBL/GenBank/DDBJ whole genome shotgun (WGS) entry which is preliminary data.</text>
</comment>
<accession>A0ABS8DFR8</accession>
<feature type="repeat" description="TPR" evidence="1">
    <location>
        <begin position="69"/>
        <end position="102"/>
    </location>
</feature>
<dbReference type="InterPro" id="IPR019734">
    <property type="entry name" value="TPR_rpt"/>
</dbReference>
<evidence type="ECO:0000256" key="1">
    <source>
        <dbReference type="PROSITE-ProRule" id="PRU00339"/>
    </source>
</evidence>
<reference evidence="5 6" key="1">
    <citation type="submission" date="2021-10" db="EMBL/GenBank/DDBJ databases">
        <title>Collection of gut derived symbiotic bacterial strains cultured from healthy donors.</title>
        <authorList>
            <person name="Lin H."/>
            <person name="Littmann E."/>
            <person name="Kohout C."/>
            <person name="Pamer E.G."/>
        </authorList>
    </citation>
    <scope>NUCLEOTIDE SEQUENCE [LARGE SCALE GENOMIC DNA]</scope>
    <source>
        <strain evidence="5 6">DFI.1.165</strain>
    </source>
</reference>
<evidence type="ECO:0000256" key="2">
    <source>
        <dbReference type="SAM" id="Coils"/>
    </source>
</evidence>
<dbReference type="EMBL" id="JAJCIS010000003">
    <property type="protein sequence ID" value="MCB7387049.1"/>
    <property type="molecule type" value="Genomic_DNA"/>
</dbReference>
<dbReference type="PROSITE" id="PS50005">
    <property type="entry name" value="TPR"/>
    <property type="match status" value="1"/>
</dbReference>
<dbReference type="RefSeq" id="WP_066733607.1">
    <property type="nucleotide sequence ID" value="NZ_JAJCIQ010000003.1"/>
</dbReference>
<sequence>MYCRRCGTPNDDNAVFCKNCGELLRKSEIHKPGRRAGKKAGLVIAGIVIVAVIVIFVYMMYGKVQEKRYISNLTDGKKYLAEMDYKKAEESFNEAVSVEPRKIDAYQGLADTYEGLEDYDRMFDSYRKGISIVNQNYKEQGSMTKEGEQFYNNAIDSYVEQGNDEEAKDLIEQMQNMISDEKKKEELEEKKKELGIYRQYYDLLMQYRSKFGEAEIRTLTEYSEYLQGLCFAQLLDFDCDGKEELILAYGIENQDDIYSLAPKYTVEIWAYEKNKLKRIYTGEPYKYNGGMAEIVVAEKEDKYYVITGAADSFEDINVWMYEEDSEMFRITKKLNSEFDMEPSYQIDNQIVSEEQYESEKSKWEQSQERWELYMSRRGEEKTKEKLDDTIQFLESKTGGK</sequence>
<evidence type="ECO:0000256" key="3">
    <source>
        <dbReference type="SAM" id="Phobius"/>
    </source>
</evidence>
<gene>
    <name evidence="5" type="ORF">LIZ65_07080</name>
</gene>
<keyword evidence="3" id="KW-1133">Transmembrane helix</keyword>
<dbReference type="Pfam" id="PF13240">
    <property type="entry name" value="Zn_Ribbon_1"/>
    <property type="match status" value="1"/>
</dbReference>